<evidence type="ECO:0007829" key="11">
    <source>
        <dbReference type="PDB" id="9F5X"/>
    </source>
</evidence>
<dbReference type="SMR" id="Q6UP29"/>
<dbReference type="Gene3D" id="3.30.160.190">
    <property type="entry name" value="atu1810 like domain"/>
    <property type="match status" value="1"/>
</dbReference>
<dbReference type="InterPro" id="IPR006885">
    <property type="entry name" value="NADH_UbQ_FeS_4_mit-like"/>
</dbReference>
<evidence type="ECO:0007829" key="12">
    <source>
        <dbReference type="PDB" id="9F5Y"/>
    </source>
</evidence>
<keyword evidence="2 9" id="KW-0813">Transport</keyword>
<reference evidence="11 12" key="2">
    <citation type="journal article" date="2025" name="Science">
        <title>In-cell architecture of the mitochondrial respiratory chain.</title>
        <authorList>
            <person name="Waltz F."/>
            <person name="Righetto R.D."/>
            <person name="Lamm L."/>
            <person name="Salinas-Giege T."/>
            <person name="Kelley R."/>
            <person name="Zhang X."/>
            <person name="Obr M."/>
            <person name="Khavnekar S."/>
            <person name="Kotecha A."/>
            <person name="Engel B.D."/>
        </authorList>
    </citation>
    <scope>STRUCTURE BY ELECTRON MICROSCOPY (2.51 ANGSTROMS)</scope>
</reference>
<dbReference type="ExpressionAtlas" id="Q6UP29">
    <property type="expression patterns" value="baseline and differential"/>
</dbReference>
<comment type="function">
    <text evidence="9">Accessory subunit of the mitochondrial membrane respiratory chain NADH dehydrogenase (Complex I), that is believed not to be involved in catalysis. Complex I functions in the transfer of electrons from NADH to the respiratory chain. The immediate electron acceptor for the enzyme is believed to be ubiquinone.</text>
</comment>
<dbReference type="InterPro" id="IPR038532">
    <property type="entry name" value="NDUFS4-like_sf"/>
</dbReference>
<dbReference type="EMDB" id="EMD-50202"/>
<keyword evidence="8 9" id="KW-0472">Membrane</keyword>
<keyword evidence="3 9" id="KW-0679">Respiratory chain</keyword>
<proteinExistence type="evidence at protein level"/>
<dbReference type="EMDB" id="EMD-50203"/>
<sequence length="187" mass="20621">MQRSILSALLPRLPLGVREFATASADYSIAMKKAAEITGAAESAMGPKEGGFTAGVPLDTFTRKARIYAPARTASQSGLARTVDFATTTPAWKIEFEPTAKWQNPLMGWTSSADPLENVGRSALVFYTKEEAMRFCEKLGWEYEVTEPNKRRTQRTKRYMQYGDNFGTKRAGVPDLSTLPSNRAAAK</sequence>
<dbReference type="EMDB" id="EMD-50210"/>
<evidence type="ECO:0000256" key="7">
    <source>
        <dbReference type="ARBA" id="ARBA00023128"/>
    </source>
</evidence>
<keyword evidence="5 9" id="KW-0809">Transit peptide</keyword>
<dbReference type="TCDB" id="3.D.1.6.4">
    <property type="family name" value="the h+ or na+-translocating nadh dehydrogenase (ndh) family"/>
</dbReference>
<dbReference type="PDB" id="9F5X">
    <property type="method" value="EM"/>
    <property type="resolution" value="2.82 A"/>
    <property type="chains" value="L=1-187"/>
</dbReference>
<dbReference type="GO" id="GO:0005743">
    <property type="term" value="C:mitochondrial inner membrane"/>
    <property type="evidence" value="ECO:0007669"/>
    <property type="project" value="UniProtKB-SubCell"/>
</dbReference>
<evidence type="ECO:0000256" key="5">
    <source>
        <dbReference type="ARBA" id="ARBA00022946"/>
    </source>
</evidence>
<evidence type="ECO:0000256" key="3">
    <source>
        <dbReference type="ARBA" id="ARBA00022660"/>
    </source>
</evidence>
<keyword evidence="11 12" id="KW-0002">3D-structure</keyword>
<evidence type="ECO:0000256" key="8">
    <source>
        <dbReference type="ARBA" id="ARBA00023136"/>
    </source>
</evidence>
<dbReference type="HOGENOM" id="CLU_1449640_0_0_1"/>
<organism evidence="10">
    <name type="scientific">Chlamydomonas reinhardtii</name>
    <name type="common">Chlamydomonas smithii</name>
    <dbReference type="NCBI Taxonomy" id="3055"/>
    <lineage>
        <taxon>Eukaryota</taxon>
        <taxon>Viridiplantae</taxon>
        <taxon>Chlorophyta</taxon>
        <taxon>core chlorophytes</taxon>
        <taxon>Chlorophyceae</taxon>
        <taxon>CS clade</taxon>
        <taxon>Chlamydomonadales</taxon>
        <taxon>Chlamydomonadaceae</taxon>
        <taxon>Chlamydomonas</taxon>
    </lineage>
</organism>
<evidence type="ECO:0000256" key="1">
    <source>
        <dbReference type="ARBA" id="ARBA00005882"/>
    </source>
</evidence>
<dbReference type="AlphaFoldDB" id="Q6UP29"/>
<comment type="subcellular location">
    <subcellularLocation>
        <location evidence="9">Mitochondrion inner membrane</location>
        <topology evidence="9">Peripheral membrane protein</topology>
        <orientation evidence="9">Matrix side</orientation>
    </subcellularLocation>
</comment>
<evidence type="ECO:0000256" key="2">
    <source>
        <dbReference type="ARBA" id="ARBA00022448"/>
    </source>
</evidence>
<evidence type="ECO:0000256" key="4">
    <source>
        <dbReference type="ARBA" id="ARBA00022792"/>
    </source>
</evidence>
<keyword evidence="4 9" id="KW-0999">Mitochondrion inner membrane</keyword>
<dbReference type="PDB" id="9F62">
    <property type="method" value="EM"/>
    <property type="resolution" value="5.44 A"/>
    <property type="chains" value="5L/L=1-187"/>
</dbReference>
<keyword evidence="7 9" id="KW-0496">Mitochondrion</keyword>
<dbReference type="eggNOG" id="KOG3389">
    <property type="taxonomic scope" value="Eukaryota"/>
</dbReference>
<evidence type="ECO:0000313" key="10">
    <source>
        <dbReference type="EMBL" id="AAQ64640.1"/>
    </source>
</evidence>
<dbReference type="BioCyc" id="CHLAMY:CHLREDRAFT_184606-MONOMER"/>
<dbReference type="FunFam" id="3.30.160.190:FF:000002">
    <property type="entry name" value="NADH dehydrogenase [ubiquinone] iron-sulfur protein 4"/>
    <property type="match status" value="1"/>
</dbReference>
<dbReference type="ProMEX" id="Q6UP29"/>
<dbReference type="GO" id="GO:0022900">
    <property type="term" value="P:electron transport chain"/>
    <property type="evidence" value="ECO:0007669"/>
    <property type="project" value="InterPro"/>
</dbReference>
<accession>Q6UP29</accession>
<name>Q6UP29_CHLRE</name>
<evidence type="ECO:0000256" key="9">
    <source>
        <dbReference type="RuleBase" id="RU367010"/>
    </source>
</evidence>
<dbReference type="PDB" id="9F5Y">
    <property type="method" value="EM"/>
    <property type="resolution" value="2.51 A"/>
    <property type="chains" value="L=1-187"/>
</dbReference>
<comment type="similarity">
    <text evidence="1 9">Belongs to the complex I NDUFS4 subunit family.</text>
</comment>
<keyword evidence="10" id="KW-0830">Ubiquinone</keyword>
<keyword evidence="10" id="KW-0560">Oxidoreductase</keyword>
<protein>
    <recommendedName>
        <fullName evidence="9">NADH dehydrogenase [ubiquinone] iron-sulfur protein 4, mitochondrial</fullName>
    </recommendedName>
</protein>
<reference evidence="10" key="1">
    <citation type="submission" date="2003-08" db="EMBL/GenBank/DDBJ databases">
        <title>Subunit composition of the respiratory-chain complex I in Chlamydomonas reinhardtii.</title>
        <authorList>
            <person name="Cardol P."/>
            <person name="Matagne R.F."/>
            <person name="Remacle C."/>
        </authorList>
    </citation>
    <scope>NUCLEOTIDE SEQUENCE</scope>
</reference>
<keyword evidence="6 9" id="KW-0249">Electron transport</keyword>
<dbReference type="EMBL" id="AY365058">
    <property type="protein sequence ID" value="AAQ64640.1"/>
    <property type="molecule type" value="mRNA"/>
</dbReference>
<dbReference type="GO" id="GO:0016491">
    <property type="term" value="F:oxidoreductase activity"/>
    <property type="evidence" value="ECO:0007669"/>
    <property type="project" value="UniProtKB-KW"/>
</dbReference>
<dbReference type="Pfam" id="PF04800">
    <property type="entry name" value="NDUS4"/>
    <property type="match status" value="1"/>
</dbReference>
<dbReference type="PANTHER" id="PTHR12219:SF8">
    <property type="entry name" value="NADH DEHYDROGENASE [UBIQUINONE] IRON-SULFUR PROTEIN 4, MITOCHONDRIAL"/>
    <property type="match status" value="1"/>
</dbReference>
<evidence type="ECO:0000256" key="6">
    <source>
        <dbReference type="ARBA" id="ARBA00022982"/>
    </source>
</evidence>
<dbReference type="PANTHER" id="PTHR12219">
    <property type="entry name" value="NADH-UBIQUINONE OXIDOREDUCTASE"/>
    <property type="match status" value="1"/>
</dbReference>